<evidence type="ECO:0000256" key="12">
    <source>
        <dbReference type="ARBA" id="ARBA00036320"/>
    </source>
</evidence>
<dbReference type="GO" id="GO:0031639">
    <property type="term" value="P:plasminogen activation"/>
    <property type="evidence" value="ECO:0007669"/>
    <property type="project" value="Ensembl"/>
</dbReference>
<dbReference type="InParanoid" id="A0A3P8VIC7"/>
<comment type="catalytic activity">
    <reaction evidence="12">
        <text>Preferential cleavage: Arg-|-Xaa, Lys-|-Xaa.</text>
        <dbReference type="EC" id="3.4.21.4"/>
    </reaction>
</comment>
<dbReference type="Proteomes" id="UP000265120">
    <property type="component" value="Chromosome 12"/>
</dbReference>
<accession>A0A3P8VIC7</accession>
<dbReference type="InterPro" id="IPR009003">
    <property type="entry name" value="Peptidase_S1_PA"/>
</dbReference>
<dbReference type="PROSITE" id="PS00021">
    <property type="entry name" value="KRINGLE_1"/>
    <property type="match status" value="1"/>
</dbReference>
<dbReference type="PROSITE" id="PS50240">
    <property type="entry name" value="TRYPSIN_DOM"/>
    <property type="match status" value="1"/>
</dbReference>
<feature type="domain" description="Peptidase S1" evidence="18">
    <location>
        <begin position="138"/>
        <end position="377"/>
    </location>
</feature>
<feature type="signal peptide" evidence="16">
    <location>
        <begin position="1"/>
        <end position="20"/>
    </location>
</feature>
<reference evidence="19 20" key="1">
    <citation type="journal article" date="2014" name="Nat. Genet.">
        <title>Whole-genome sequence of a flatfish provides insights into ZW sex chromosome evolution and adaptation to a benthic lifestyle.</title>
        <authorList>
            <person name="Chen S."/>
            <person name="Zhang G."/>
            <person name="Shao C."/>
            <person name="Huang Q."/>
            <person name="Liu G."/>
            <person name="Zhang P."/>
            <person name="Song W."/>
            <person name="An N."/>
            <person name="Chalopin D."/>
            <person name="Volff J.N."/>
            <person name="Hong Y."/>
            <person name="Li Q."/>
            <person name="Sha Z."/>
            <person name="Zhou H."/>
            <person name="Xie M."/>
            <person name="Yu Q."/>
            <person name="Liu Y."/>
            <person name="Xiang H."/>
            <person name="Wang N."/>
            <person name="Wu K."/>
            <person name="Yang C."/>
            <person name="Zhou Q."/>
            <person name="Liao X."/>
            <person name="Yang L."/>
            <person name="Hu Q."/>
            <person name="Zhang J."/>
            <person name="Meng L."/>
            <person name="Jin L."/>
            <person name="Tian Y."/>
            <person name="Lian J."/>
            <person name="Yang J."/>
            <person name="Miao G."/>
            <person name="Liu S."/>
            <person name="Liang Z."/>
            <person name="Yan F."/>
            <person name="Li Y."/>
            <person name="Sun B."/>
            <person name="Zhang H."/>
            <person name="Zhang J."/>
            <person name="Zhu Y."/>
            <person name="Du M."/>
            <person name="Zhao Y."/>
            <person name="Schartl M."/>
            <person name="Tang Q."/>
            <person name="Wang J."/>
        </authorList>
    </citation>
    <scope>NUCLEOTIDE SEQUENCE</scope>
</reference>
<sequence>MNLLVIFSVFTALCVNMVISRKRSYKNLDKPLATSRQMCRSGDGSSYRGFVSTSADGKNCMKRITFENPQKSSSKEISYHNYCRNLDNSLMPWCYVKRRGRIVKEFCNIPRCPVPTPPTEIDTEMTCGQRSERRMNKIVGGSFAAIESQPWMAAIYRDRKFQCGGSLIAPCWVLTAAHCFHEQNEDPQHLFVHLGKTATNETDAKREQTFTVEKVILHHRFNISSSFDNDIALLKISGEDGKCAVKSASVRTVCLPPANTQLPVGFQCSIAGYGREKFSAWANSKHLKEAEVSLISRIDCTRESDYNLTNNMICAGSQDWTRDACKGDSGGPLVCDVSGRMFLFGVVSWGDGCAMKNKPGVYTKVSNYNRWITAETGLFKYTRGKMYPDKT</sequence>
<reference evidence="19" key="3">
    <citation type="submission" date="2025-09" db="UniProtKB">
        <authorList>
            <consortium name="Ensembl"/>
        </authorList>
    </citation>
    <scope>IDENTIFICATION</scope>
</reference>
<dbReference type="PROSITE" id="PS50070">
    <property type="entry name" value="KRINGLE_2"/>
    <property type="match status" value="1"/>
</dbReference>
<evidence type="ECO:0000256" key="15">
    <source>
        <dbReference type="RuleBase" id="RU363034"/>
    </source>
</evidence>
<keyword evidence="3" id="KW-0245">EGF-like domain</keyword>
<dbReference type="InterPro" id="IPR043504">
    <property type="entry name" value="Peptidase_S1_PA_chymotrypsin"/>
</dbReference>
<dbReference type="Pfam" id="PF00089">
    <property type="entry name" value="Trypsin"/>
    <property type="match status" value="1"/>
</dbReference>
<dbReference type="Pfam" id="PF00051">
    <property type="entry name" value="Kringle"/>
    <property type="match status" value="1"/>
</dbReference>
<keyword evidence="8 15" id="KW-0720">Serine protease</keyword>
<dbReference type="SMART" id="SM00020">
    <property type="entry name" value="Tryp_SPc"/>
    <property type="match status" value="1"/>
</dbReference>
<dbReference type="RefSeq" id="XP_008320246.1">
    <property type="nucleotide sequence ID" value="XM_008322024.3"/>
</dbReference>
<reference evidence="19" key="2">
    <citation type="submission" date="2025-08" db="UniProtKB">
        <authorList>
            <consortium name="Ensembl"/>
        </authorList>
    </citation>
    <scope>IDENTIFICATION</scope>
</reference>
<dbReference type="PANTHER" id="PTHR24264:SF38">
    <property type="entry name" value="UROKINASE-TYPE PLASMINOGEN ACTIVATOR"/>
    <property type="match status" value="1"/>
</dbReference>
<dbReference type="Gene3D" id="2.40.10.10">
    <property type="entry name" value="Trypsin-like serine proteases"/>
    <property type="match status" value="1"/>
</dbReference>
<dbReference type="InterPro" id="IPR018114">
    <property type="entry name" value="TRYPSIN_HIS"/>
</dbReference>
<keyword evidence="6 16" id="KW-0732">Signal</keyword>
<feature type="chain" id="PRO_5018000319" description="trypsin" evidence="16">
    <location>
        <begin position="21"/>
        <end position="391"/>
    </location>
</feature>
<dbReference type="SUPFAM" id="SSF50494">
    <property type="entry name" value="Trypsin-like serine proteases"/>
    <property type="match status" value="1"/>
</dbReference>
<dbReference type="CDD" id="cd00190">
    <property type="entry name" value="Tryp_SPc"/>
    <property type="match status" value="1"/>
</dbReference>
<dbReference type="PROSITE" id="PS00135">
    <property type="entry name" value="TRYPSIN_SER"/>
    <property type="match status" value="1"/>
</dbReference>
<keyword evidence="20" id="KW-1185">Reference proteome</keyword>
<evidence type="ECO:0000256" key="16">
    <source>
        <dbReference type="SAM" id="SignalP"/>
    </source>
</evidence>
<proteinExistence type="predicted"/>
<evidence type="ECO:0000256" key="2">
    <source>
        <dbReference type="ARBA" id="ARBA00022525"/>
    </source>
</evidence>
<dbReference type="InterPro" id="IPR000001">
    <property type="entry name" value="Kringle"/>
</dbReference>
<dbReference type="GeneID" id="103387402"/>
<dbReference type="FunFam" id="2.40.10.10:FF:000003">
    <property type="entry name" value="Transmembrane serine protease 3"/>
    <property type="match status" value="1"/>
</dbReference>
<evidence type="ECO:0000256" key="3">
    <source>
        <dbReference type="ARBA" id="ARBA00022536"/>
    </source>
</evidence>
<dbReference type="InterPro" id="IPR001254">
    <property type="entry name" value="Trypsin_dom"/>
</dbReference>
<evidence type="ECO:0000256" key="5">
    <source>
        <dbReference type="ARBA" id="ARBA00022670"/>
    </source>
</evidence>
<name>A0A3P8VIC7_CYNSE</name>
<protein>
    <recommendedName>
        <fullName evidence="13">trypsin</fullName>
        <ecNumber evidence="13">3.4.21.4</ecNumber>
    </recommendedName>
</protein>
<dbReference type="STRING" id="244447.ENSCSEP00000014087"/>
<dbReference type="InterPro" id="IPR050127">
    <property type="entry name" value="Serine_Proteases_S1"/>
</dbReference>
<evidence type="ECO:0000256" key="13">
    <source>
        <dbReference type="ARBA" id="ARBA00038868"/>
    </source>
</evidence>
<evidence type="ECO:0000256" key="8">
    <source>
        <dbReference type="ARBA" id="ARBA00022825"/>
    </source>
</evidence>
<dbReference type="SMART" id="SM00130">
    <property type="entry name" value="KR"/>
    <property type="match status" value="1"/>
</dbReference>
<dbReference type="PROSITE" id="PS00134">
    <property type="entry name" value="TRYPSIN_HIS"/>
    <property type="match status" value="1"/>
</dbReference>
<dbReference type="Ensembl" id="ENSCSET00000014252.1">
    <property type="protein sequence ID" value="ENSCSEP00000014087.1"/>
    <property type="gene ID" value="ENSCSEG00000009061.1"/>
</dbReference>
<keyword evidence="11" id="KW-0617">Plasminogen activation</keyword>
<dbReference type="RefSeq" id="XP_008320247.1">
    <property type="nucleotide sequence ID" value="XM_008322025.3"/>
</dbReference>
<dbReference type="InterPro" id="IPR001314">
    <property type="entry name" value="Peptidase_S1A"/>
</dbReference>
<feature type="domain" description="Kringle" evidence="17">
    <location>
        <begin position="38"/>
        <end position="112"/>
    </location>
</feature>
<dbReference type="InterPro" id="IPR033116">
    <property type="entry name" value="TRYPSIN_SER"/>
</dbReference>
<dbReference type="AlphaFoldDB" id="A0A3P8VIC7"/>
<dbReference type="InterPro" id="IPR038178">
    <property type="entry name" value="Kringle_sf"/>
</dbReference>
<evidence type="ECO:0000313" key="20">
    <source>
        <dbReference type="Proteomes" id="UP000265120"/>
    </source>
</evidence>
<evidence type="ECO:0000256" key="9">
    <source>
        <dbReference type="ARBA" id="ARBA00023145"/>
    </source>
</evidence>
<evidence type="ECO:0000259" key="18">
    <source>
        <dbReference type="PROSITE" id="PS50240"/>
    </source>
</evidence>
<dbReference type="GO" id="GO:0005615">
    <property type="term" value="C:extracellular space"/>
    <property type="evidence" value="ECO:0007669"/>
    <property type="project" value="TreeGrafter"/>
</dbReference>
<evidence type="ECO:0000256" key="10">
    <source>
        <dbReference type="ARBA" id="ARBA00023157"/>
    </source>
</evidence>
<dbReference type="PRINTS" id="PR00018">
    <property type="entry name" value="KRINGLE"/>
</dbReference>
<dbReference type="PRINTS" id="PR00722">
    <property type="entry name" value="CHYMOTRYPSIN"/>
</dbReference>
<dbReference type="PANTHER" id="PTHR24264">
    <property type="entry name" value="TRYPSIN-RELATED"/>
    <property type="match status" value="1"/>
</dbReference>
<organism evidence="19 20">
    <name type="scientific">Cynoglossus semilaevis</name>
    <name type="common">Tongue sole</name>
    <dbReference type="NCBI Taxonomy" id="244447"/>
    <lineage>
        <taxon>Eukaryota</taxon>
        <taxon>Metazoa</taxon>
        <taxon>Chordata</taxon>
        <taxon>Craniata</taxon>
        <taxon>Vertebrata</taxon>
        <taxon>Euteleostomi</taxon>
        <taxon>Actinopterygii</taxon>
        <taxon>Neopterygii</taxon>
        <taxon>Teleostei</taxon>
        <taxon>Neoteleostei</taxon>
        <taxon>Acanthomorphata</taxon>
        <taxon>Carangaria</taxon>
        <taxon>Pleuronectiformes</taxon>
        <taxon>Pleuronectoidei</taxon>
        <taxon>Cynoglossidae</taxon>
        <taxon>Cynoglossinae</taxon>
        <taxon>Cynoglossus</taxon>
    </lineage>
</organism>
<keyword evidence="7 15" id="KW-0378">Hydrolase</keyword>
<dbReference type="InterPro" id="IPR013806">
    <property type="entry name" value="Kringle-like"/>
</dbReference>
<keyword evidence="10" id="KW-1015">Disulfide bond</keyword>
<dbReference type="GeneTree" id="ENSGT00940000164426"/>
<evidence type="ECO:0000256" key="6">
    <source>
        <dbReference type="ARBA" id="ARBA00022729"/>
    </source>
</evidence>
<evidence type="ECO:0000256" key="7">
    <source>
        <dbReference type="ARBA" id="ARBA00022801"/>
    </source>
</evidence>
<keyword evidence="9" id="KW-0865">Zymogen</keyword>
<dbReference type="OMA" id="WPWCYVQ"/>
<evidence type="ECO:0000256" key="1">
    <source>
        <dbReference type="ARBA" id="ARBA00004239"/>
    </source>
</evidence>
<evidence type="ECO:0000259" key="17">
    <source>
        <dbReference type="PROSITE" id="PS50070"/>
    </source>
</evidence>
<keyword evidence="4 14" id="KW-0420">Kringle</keyword>
<comment type="subcellular location">
    <subcellularLocation>
        <location evidence="1">Secreted</location>
        <location evidence="1">Extracellular space</location>
    </subcellularLocation>
</comment>
<dbReference type="SUPFAM" id="SSF57440">
    <property type="entry name" value="Kringle-like"/>
    <property type="match status" value="1"/>
</dbReference>
<evidence type="ECO:0000313" key="19">
    <source>
        <dbReference type="Ensembl" id="ENSCSEP00000014087.1"/>
    </source>
</evidence>
<dbReference type="InterPro" id="IPR018056">
    <property type="entry name" value="Kringle_CS"/>
</dbReference>
<keyword evidence="5 15" id="KW-0645">Protease</keyword>
<evidence type="ECO:0000256" key="14">
    <source>
        <dbReference type="PROSITE-ProRule" id="PRU00121"/>
    </source>
</evidence>
<evidence type="ECO:0000256" key="4">
    <source>
        <dbReference type="ARBA" id="ARBA00022572"/>
    </source>
</evidence>
<dbReference type="KEGG" id="csem:103387402"/>
<keyword evidence="2" id="KW-0964">Secreted</keyword>
<dbReference type="GO" id="GO:0004252">
    <property type="term" value="F:serine-type endopeptidase activity"/>
    <property type="evidence" value="ECO:0007669"/>
    <property type="project" value="UniProtKB-EC"/>
</dbReference>
<evidence type="ECO:0000256" key="11">
    <source>
        <dbReference type="ARBA" id="ARBA00023202"/>
    </source>
</evidence>
<dbReference type="GO" id="GO:0033628">
    <property type="term" value="P:regulation of cell adhesion mediated by integrin"/>
    <property type="evidence" value="ECO:0007669"/>
    <property type="project" value="TreeGrafter"/>
</dbReference>
<dbReference type="EC" id="3.4.21.4" evidence="13"/>
<dbReference type="Gene3D" id="2.40.20.10">
    <property type="entry name" value="Plasminogen Kringle 4"/>
    <property type="match status" value="1"/>
</dbReference>
<comment type="caution">
    <text evidence="14">Lacks conserved residue(s) required for the propagation of feature annotation.</text>
</comment>
<dbReference type="OrthoDB" id="9406323at2759"/>